<dbReference type="AlphaFoldDB" id="A0A6H5HI55"/>
<evidence type="ECO:0000313" key="3">
    <source>
        <dbReference type="Proteomes" id="UP000479000"/>
    </source>
</evidence>
<dbReference type="Proteomes" id="UP000479000">
    <property type="component" value="Unassembled WGS sequence"/>
</dbReference>
<name>A0A6H5HI55_9HEMI</name>
<feature type="region of interest" description="Disordered" evidence="1">
    <location>
        <begin position="1"/>
        <end position="53"/>
    </location>
</feature>
<feature type="non-terminal residue" evidence="2">
    <location>
        <position position="73"/>
    </location>
</feature>
<gene>
    <name evidence="2" type="ORF">NTEN_LOCUS18206</name>
</gene>
<proteinExistence type="predicted"/>
<organism evidence="2 3">
    <name type="scientific">Nesidiocoris tenuis</name>
    <dbReference type="NCBI Taxonomy" id="355587"/>
    <lineage>
        <taxon>Eukaryota</taxon>
        <taxon>Metazoa</taxon>
        <taxon>Ecdysozoa</taxon>
        <taxon>Arthropoda</taxon>
        <taxon>Hexapoda</taxon>
        <taxon>Insecta</taxon>
        <taxon>Pterygota</taxon>
        <taxon>Neoptera</taxon>
        <taxon>Paraneoptera</taxon>
        <taxon>Hemiptera</taxon>
        <taxon>Heteroptera</taxon>
        <taxon>Panheteroptera</taxon>
        <taxon>Cimicomorpha</taxon>
        <taxon>Miridae</taxon>
        <taxon>Dicyphina</taxon>
        <taxon>Nesidiocoris</taxon>
    </lineage>
</organism>
<keyword evidence="3" id="KW-1185">Reference proteome</keyword>
<sequence>MTCILLKPPAAAHSEKAEPYDENDEQIYWLRPKPISPKNSPDSEVSDGANWQKKAVPKAKVTFEQNVKKNLDQ</sequence>
<evidence type="ECO:0000256" key="1">
    <source>
        <dbReference type="SAM" id="MobiDB-lite"/>
    </source>
</evidence>
<protein>
    <submittedName>
        <fullName evidence="2">Uncharacterized protein</fullName>
    </submittedName>
</protein>
<evidence type="ECO:0000313" key="2">
    <source>
        <dbReference type="EMBL" id="CAB0013607.1"/>
    </source>
</evidence>
<reference evidence="2 3" key="1">
    <citation type="submission" date="2020-02" db="EMBL/GenBank/DDBJ databases">
        <authorList>
            <person name="Ferguson B K."/>
        </authorList>
    </citation>
    <scope>NUCLEOTIDE SEQUENCE [LARGE SCALE GENOMIC DNA]</scope>
</reference>
<accession>A0A6H5HI55</accession>
<dbReference type="EMBL" id="CADCXU010026893">
    <property type="protein sequence ID" value="CAB0013607.1"/>
    <property type="molecule type" value="Genomic_DNA"/>
</dbReference>
<dbReference type="OrthoDB" id="10033661at2759"/>